<feature type="region of interest" description="Disordered" evidence="1">
    <location>
        <begin position="50"/>
        <end position="70"/>
    </location>
</feature>
<dbReference type="Proteomes" id="UP000694865">
    <property type="component" value="Unplaced"/>
</dbReference>
<dbReference type="PANTHER" id="PTHR11256">
    <property type="entry name" value="BCL-2 RELATED"/>
    <property type="match status" value="1"/>
</dbReference>
<gene>
    <name evidence="3" type="primary">LOC102803398</name>
</gene>
<dbReference type="GeneID" id="102803398"/>
<protein>
    <submittedName>
        <fullName evidence="3">Bcl-2 homologous antagonist/killer-like</fullName>
    </submittedName>
</protein>
<sequence>MASNRPTSTTTTTEEGAQNELPPDTEENVSEQAEGIIRNFMFQRFQTDFQQDSETPSVPEFQGFTTNPLSPTAEVGRRLAQIGDDINARYSGEFRHMIRALDITPTTAYEHFANIARK</sequence>
<organism evidence="2 3">
    <name type="scientific">Saccoglossus kowalevskii</name>
    <name type="common">Acorn worm</name>
    <dbReference type="NCBI Taxonomy" id="10224"/>
    <lineage>
        <taxon>Eukaryota</taxon>
        <taxon>Metazoa</taxon>
        <taxon>Hemichordata</taxon>
        <taxon>Enteropneusta</taxon>
        <taxon>Harrimaniidae</taxon>
        <taxon>Saccoglossus</taxon>
    </lineage>
</organism>
<keyword evidence="2" id="KW-1185">Reference proteome</keyword>
<evidence type="ECO:0000313" key="3">
    <source>
        <dbReference type="RefSeq" id="XP_006812549.1"/>
    </source>
</evidence>
<feature type="region of interest" description="Disordered" evidence="1">
    <location>
        <begin position="1"/>
        <end position="30"/>
    </location>
</feature>
<name>A0ABM0LXQ8_SACKO</name>
<dbReference type="InterPro" id="IPR036834">
    <property type="entry name" value="Bcl-2-like_sf"/>
</dbReference>
<evidence type="ECO:0000313" key="2">
    <source>
        <dbReference type="Proteomes" id="UP000694865"/>
    </source>
</evidence>
<dbReference type="PANTHER" id="PTHR11256:SF41">
    <property type="entry name" value="BCL-2 HOMOLOGOUS ANTAGONIST_KILLER"/>
    <property type="match status" value="1"/>
</dbReference>
<evidence type="ECO:0000256" key="1">
    <source>
        <dbReference type="SAM" id="MobiDB-lite"/>
    </source>
</evidence>
<dbReference type="SUPFAM" id="SSF56854">
    <property type="entry name" value="Bcl-2 inhibitors of programmed cell death"/>
    <property type="match status" value="1"/>
</dbReference>
<dbReference type="InterPro" id="IPR026298">
    <property type="entry name" value="Bcl-2_fam"/>
</dbReference>
<proteinExistence type="predicted"/>
<reference evidence="3" key="1">
    <citation type="submission" date="2025-08" db="UniProtKB">
        <authorList>
            <consortium name="RefSeq"/>
        </authorList>
    </citation>
    <scope>IDENTIFICATION</scope>
    <source>
        <tissue evidence="3">Testes</tissue>
    </source>
</reference>
<dbReference type="RefSeq" id="XP_006812549.1">
    <property type="nucleotide sequence ID" value="XM_006812486.1"/>
</dbReference>
<dbReference type="Gene3D" id="1.10.437.10">
    <property type="entry name" value="Blc2-like"/>
    <property type="match status" value="1"/>
</dbReference>
<accession>A0ABM0LXQ8</accession>